<dbReference type="AlphaFoldDB" id="A0A0E9WCC0"/>
<name>A0A0E9WCC0_ANGAN</name>
<reference evidence="1" key="1">
    <citation type="submission" date="2014-11" db="EMBL/GenBank/DDBJ databases">
        <authorList>
            <person name="Amaro Gonzalez C."/>
        </authorList>
    </citation>
    <scope>NUCLEOTIDE SEQUENCE</scope>
</reference>
<protein>
    <submittedName>
        <fullName evidence="1">Uncharacterized protein</fullName>
    </submittedName>
</protein>
<proteinExistence type="predicted"/>
<sequence length="28" mass="3511">MFMHFSYNYGFCHQDREYAVDKKIIETH</sequence>
<dbReference type="EMBL" id="GBXM01021357">
    <property type="protein sequence ID" value="JAH87220.1"/>
    <property type="molecule type" value="Transcribed_RNA"/>
</dbReference>
<reference evidence="1" key="2">
    <citation type="journal article" date="2015" name="Fish Shellfish Immunol.">
        <title>Early steps in the European eel (Anguilla anguilla)-Vibrio vulnificus interaction in the gills: Role of the RtxA13 toxin.</title>
        <authorList>
            <person name="Callol A."/>
            <person name="Pajuelo D."/>
            <person name="Ebbesson L."/>
            <person name="Teles M."/>
            <person name="MacKenzie S."/>
            <person name="Amaro C."/>
        </authorList>
    </citation>
    <scope>NUCLEOTIDE SEQUENCE</scope>
</reference>
<evidence type="ECO:0000313" key="1">
    <source>
        <dbReference type="EMBL" id="JAH87220.1"/>
    </source>
</evidence>
<accession>A0A0E9WCC0</accession>
<organism evidence="1">
    <name type="scientific">Anguilla anguilla</name>
    <name type="common">European freshwater eel</name>
    <name type="synonym">Muraena anguilla</name>
    <dbReference type="NCBI Taxonomy" id="7936"/>
    <lineage>
        <taxon>Eukaryota</taxon>
        <taxon>Metazoa</taxon>
        <taxon>Chordata</taxon>
        <taxon>Craniata</taxon>
        <taxon>Vertebrata</taxon>
        <taxon>Euteleostomi</taxon>
        <taxon>Actinopterygii</taxon>
        <taxon>Neopterygii</taxon>
        <taxon>Teleostei</taxon>
        <taxon>Anguilliformes</taxon>
        <taxon>Anguillidae</taxon>
        <taxon>Anguilla</taxon>
    </lineage>
</organism>